<name>A0A1A6GF21_NEOLE</name>
<dbReference type="GO" id="GO:0032012">
    <property type="term" value="P:regulation of ARF protein signal transduction"/>
    <property type="evidence" value="ECO:0007669"/>
    <property type="project" value="InterPro"/>
</dbReference>
<organism evidence="3 4">
    <name type="scientific">Neotoma lepida</name>
    <name type="common">Desert woodrat</name>
    <dbReference type="NCBI Taxonomy" id="56216"/>
    <lineage>
        <taxon>Eukaryota</taxon>
        <taxon>Metazoa</taxon>
        <taxon>Chordata</taxon>
        <taxon>Craniata</taxon>
        <taxon>Vertebrata</taxon>
        <taxon>Euteleostomi</taxon>
        <taxon>Mammalia</taxon>
        <taxon>Eutheria</taxon>
        <taxon>Euarchontoglires</taxon>
        <taxon>Glires</taxon>
        <taxon>Rodentia</taxon>
        <taxon>Myomorpha</taxon>
        <taxon>Muroidea</taxon>
        <taxon>Cricetidae</taxon>
        <taxon>Neotominae</taxon>
        <taxon>Neotoma</taxon>
    </lineage>
</organism>
<dbReference type="GO" id="GO:0005085">
    <property type="term" value="F:guanyl-nucleotide exchange factor activity"/>
    <property type="evidence" value="ECO:0007669"/>
    <property type="project" value="InterPro"/>
</dbReference>
<evidence type="ECO:0000313" key="4">
    <source>
        <dbReference type="Proteomes" id="UP000092124"/>
    </source>
</evidence>
<sequence>AVSVELQTSWRRTEDQSMMEAFPSRYCLCTPGVFQSTDTCCVLSFAIMLNTSLHNHNCERQAYCQVLHHHELTSMKVSRMSPLRSQKTMGSRTFFNPDREGWLLKVGEPGRVGPALVPLSPQQQLPRRSCLAPSLEPQAPTTRQKD</sequence>
<keyword evidence="4" id="KW-1185">Reference proteome</keyword>
<dbReference type="InterPro" id="IPR035999">
    <property type="entry name" value="Sec7_dom_sf"/>
</dbReference>
<dbReference type="AlphaFoldDB" id="A0A1A6GF21"/>
<dbReference type="PANTHER" id="PTHR10663:SF320">
    <property type="entry name" value="CYTOHESIN-3"/>
    <property type="match status" value="1"/>
</dbReference>
<protein>
    <recommendedName>
        <fullName evidence="2">SEC7 domain-containing protein</fullName>
    </recommendedName>
</protein>
<dbReference type="SUPFAM" id="SSF48425">
    <property type="entry name" value="Sec7 domain"/>
    <property type="match status" value="1"/>
</dbReference>
<proteinExistence type="predicted"/>
<dbReference type="InterPro" id="IPR000904">
    <property type="entry name" value="Sec7_dom"/>
</dbReference>
<evidence type="ECO:0000256" key="1">
    <source>
        <dbReference type="SAM" id="MobiDB-lite"/>
    </source>
</evidence>
<dbReference type="PANTHER" id="PTHR10663">
    <property type="entry name" value="GUANYL-NUCLEOTIDE EXCHANGE FACTOR"/>
    <property type="match status" value="1"/>
</dbReference>
<evidence type="ECO:0000259" key="2">
    <source>
        <dbReference type="Pfam" id="PF01369"/>
    </source>
</evidence>
<accession>A0A1A6GF21</accession>
<dbReference type="InterPro" id="IPR023394">
    <property type="entry name" value="Sec7_C_sf"/>
</dbReference>
<feature type="region of interest" description="Disordered" evidence="1">
    <location>
        <begin position="121"/>
        <end position="146"/>
    </location>
</feature>
<dbReference type="Gene3D" id="1.10.1000.11">
    <property type="entry name" value="Arf Nucleotide-binding Site Opener,domain 2"/>
    <property type="match status" value="1"/>
</dbReference>
<dbReference type="Pfam" id="PF01369">
    <property type="entry name" value="Sec7"/>
    <property type="match status" value="1"/>
</dbReference>
<feature type="non-terminal residue" evidence="3">
    <location>
        <position position="1"/>
    </location>
</feature>
<dbReference type="STRING" id="56216.A0A1A6GF21"/>
<evidence type="ECO:0000313" key="3">
    <source>
        <dbReference type="EMBL" id="OBS63907.1"/>
    </source>
</evidence>
<comment type="caution">
    <text evidence="3">The sequence shown here is derived from an EMBL/GenBank/DDBJ whole genome shotgun (WGS) entry which is preliminary data.</text>
</comment>
<feature type="domain" description="SEC7" evidence="2">
    <location>
        <begin position="17"/>
        <end position="61"/>
    </location>
</feature>
<dbReference type="Proteomes" id="UP000092124">
    <property type="component" value="Unassembled WGS sequence"/>
</dbReference>
<reference evidence="3 4" key="1">
    <citation type="submission" date="2016-06" db="EMBL/GenBank/DDBJ databases">
        <title>The Draft Genome Sequence and Annotation of the Desert Woodrat Neotoma lepida.</title>
        <authorList>
            <person name="Campbell M."/>
            <person name="Oakeson K.F."/>
            <person name="Yandell M."/>
            <person name="Halpert J.R."/>
            <person name="Dearing D."/>
        </authorList>
    </citation>
    <scope>NUCLEOTIDE SEQUENCE [LARGE SCALE GENOMIC DNA]</scope>
    <source>
        <strain evidence="3">417</strain>
        <tissue evidence="3">Liver</tissue>
    </source>
</reference>
<dbReference type="EMBL" id="LZPO01097735">
    <property type="protein sequence ID" value="OBS63907.1"/>
    <property type="molecule type" value="Genomic_DNA"/>
</dbReference>
<gene>
    <name evidence="3" type="ORF">A6R68_07554</name>
</gene>
<dbReference type="OrthoDB" id="430364at2759"/>